<evidence type="ECO:0000256" key="1">
    <source>
        <dbReference type="SAM" id="MobiDB-lite"/>
    </source>
</evidence>
<keyword evidence="2" id="KW-0812">Transmembrane</keyword>
<proteinExistence type="predicted"/>
<feature type="transmembrane region" description="Helical" evidence="2">
    <location>
        <begin position="1076"/>
        <end position="1096"/>
    </location>
</feature>
<dbReference type="GO" id="GO:0005891">
    <property type="term" value="C:voltage-gated calcium channel complex"/>
    <property type="evidence" value="ECO:0007669"/>
    <property type="project" value="TreeGrafter"/>
</dbReference>
<dbReference type="InterPro" id="IPR029151">
    <property type="entry name" value="Sensor-like_sf"/>
</dbReference>
<keyword evidence="2" id="KW-1133">Transmembrane helix</keyword>
<dbReference type="EnsemblMetazoa" id="CLYHEMT015395.5">
    <property type="protein sequence ID" value="CLYHEMP015395.5"/>
    <property type="gene ID" value="CLYHEMG015395"/>
</dbReference>
<accession>A0A7M5X0Y1</accession>
<dbReference type="Proteomes" id="UP000594262">
    <property type="component" value="Unplaced"/>
</dbReference>
<reference evidence="4" key="1">
    <citation type="submission" date="2021-01" db="UniProtKB">
        <authorList>
            <consortium name="EnsemblMetazoa"/>
        </authorList>
    </citation>
    <scope>IDENTIFICATION</scope>
</reference>
<organism evidence="4 5">
    <name type="scientific">Clytia hemisphaerica</name>
    <dbReference type="NCBI Taxonomy" id="252671"/>
    <lineage>
        <taxon>Eukaryota</taxon>
        <taxon>Metazoa</taxon>
        <taxon>Cnidaria</taxon>
        <taxon>Hydrozoa</taxon>
        <taxon>Hydroidolina</taxon>
        <taxon>Leptothecata</taxon>
        <taxon>Obeliida</taxon>
        <taxon>Clytiidae</taxon>
        <taxon>Clytia</taxon>
    </lineage>
</organism>
<feature type="signal peptide" evidence="3">
    <location>
        <begin position="1"/>
        <end position="20"/>
    </location>
</feature>
<dbReference type="SUPFAM" id="SSF53300">
    <property type="entry name" value="vWA-like"/>
    <property type="match status" value="1"/>
</dbReference>
<sequence>MEYHYVIIVLLSFHWSNVNGQNNQVNFLDLLKDDAKTFQQELTKLVNENLGHETLQQNLNDMSEDDATSFDDQATLDNFVKDLAGKTTIAENVLNEMSSHILDDYKTNNGDQRPIESCCQFDDSKLGFVSVFGENVSMSDICEQTPPSNSKVCPSLGSPPSESIHYLKKEDLVTKCKDVYKEAKGEARNIQYDSLDGYSFTYPAYQDPSPMECTCAQRDPRFSSRLAETLAGNEGRHFVIVLDYSEKIQNTIDIMRKVATTLLKLFTSKDMISVKFYHEDNLVPADKTADCLKISSQATPYLKDKILGEIETKQPKGDAASYSKVFRESFTALKNDNSNQTEKHFIFVTSGHYIDNWSEIDQVFKERRKTNSECNDMYFSLLLINDGKLPKANFVKNKNLKEGCNDNFIDFELSGDNNHFTINSKISEILPSGRNIDDKVYYIMPISDRFGRGTTIDACKAVVDKSSSSQNPMKGVVCLSFLTNEFIREEWSQTENSYWFLIKRNGQTFIHPKFGQPLGSDELSRTVSILQTESSQSFKDEVYNNMISGVPGSKTLSHVMKPISRGPFGATSQNKTLTYTWKAVPKSDFIMTIVTSSDYEKSELKITNQGGKENYHRIDLIPDNYANDLCKYSSEHVATKDLSVIKFPADAFQRPSFYFKLETNETVKELNDLFTPGNTATPPDELFKDMDVFNHLRQSVQATHLMEGYWKNDTSEAAKNTLTRYIGMHNGFFRTFPGHLMNPSYDPRARPWYRLMIAQKGITLTTPYPDAFTGEIVMTLGKVLLKGKKSVEKAGNIAMDFKPLYFKELLERSIKECASGACVVIDRNGFVVYQSSFMEENENSTLENQHIVKMHGRLAKTMIENGVMIKNYCLEFRNNVTVKEWFYSLDHVIEAKSYSKGCLKDYHVVPIIDSNLLLLYVNDRCDVKEKCTCREPINGERFGNCSNDISETNCECPCIQPVTCLSDLRITSNTLECNPEDKRKTDFSGIWYTGDETQLDLCMDPECKTRYTLSECNRFKAGCNWCHKYPNGASATDDKKYCEYSDKPCFPDLIPKTSPSPPKKPGDKDGLSKEELAGIIVGCLIFIFIILAIVYFKRKSINCEPSAKSESTIETNNNAVSNAPTLPRQQKAFTNFAYVDQNDPDSFSPTGAPKTPLPPEEDPVAQVDEDQSNIKDGKLPDVVMKNSNDSEFGA</sequence>
<evidence type="ECO:0000256" key="2">
    <source>
        <dbReference type="SAM" id="Phobius"/>
    </source>
</evidence>
<dbReference type="PANTHER" id="PTHR10166:SF66">
    <property type="entry name" value="VWFA AND CACHE DOMAIN-CONTAINING PROTEIN CG16868"/>
    <property type="match status" value="1"/>
</dbReference>
<feature type="chain" id="PRO_5029653138" description="VWFA domain-containing protein" evidence="3">
    <location>
        <begin position="21"/>
        <end position="1194"/>
    </location>
</feature>
<dbReference type="OrthoDB" id="5946879at2759"/>
<evidence type="ECO:0000256" key="3">
    <source>
        <dbReference type="SAM" id="SignalP"/>
    </source>
</evidence>
<dbReference type="GO" id="GO:0005245">
    <property type="term" value="F:voltage-gated calcium channel activity"/>
    <property type="evidence" value="ECO:0007669"/>
    <property type="project" value="TreeGrafter"/>
</dbReference>
<dbReference type="PANTHER" id="PTHR10166">
    <property type="entry name" value="VOLTAGE-DEPENDENT CALCIUM CHANNEL SUBUNIT ALPHA-2/DELTA-RELATED"/>
    <property type="match status" value="1"/>
</dbReference>
<evidence type="ECO:0000313" key="4">
    <source>
        <dbReference type="EnsemblMetazoa" id="CLYHEMP015395.5"/>
    </source>
</evidence>
<feature type="compositionally biased region" description="Polar residues" evidence="1">
    <location>
        <begin position="1185"/>
        <end position="1194"/>
    </location>
</feature>
<dbReference type="InterPro" id="IPR051173">
    <property type="entry name" value="Ca_channel_alpha-2/delta"/>
</dbReference>
<feature type="compositionally biased region" description="Acidic residues" evidence="1">
    <location>
        <begin position="1159"/>
        <end position="1171"/>
    </location>
</feature>
<feature type="region of interest" description="Disordered" evidence="1">
    <location>
        <begin position="1140"/>
        <end position="1194"/>
    </location>
</feature>
<name>A0A7M5X0Y1_9CNID</name>
<dbReference type="GeneID" id="136803618"/>
<keyword evidence="2" id="KW-0472">Membrane</keyword>
<dbReference type="SUPFAM" id="SSF103190">
    <property type="entry name" value="Sensory domain-like"/>
    <property type="match status" value="1"/>
</dbReference>
<protein>
    <recommendedName>
        <fullName evidence="6">VWFA domain-containing protein</fullName>
    </recommendedName>
</protein>
<evidence type="ECO:0008006" key="6">
    <source>
        <dbReference type="Google" id="ProtNLM"/>
    </source>
</evidence>
<dbReference type="Gene3D" id="3.30.450.20">
    <property type="entry name" value="PAS domain"/>
    <property type="match status" value="1"/>
</dbReference>
<dbReference type="InterPro" id="IPR036465">
    <property type="entry name" value="vWFA_dom_sf"/>
</dbReference>
<evidence type="ECO:0000313" key="5">
    <source>
        <dbReference type="Proteomes" id="UP000594262"/>
    </source>
</evidence>
<dbReference type="AlphaFoldDB" id="A0A7M5X0Y1"/>
<keyword evidence="3" id="KW-0732">Signal</keyword>
<dbReference type="RefSeq" id="XP_066916442.1">
    <property type="nucleotide sequence ID" value="XM_067060341.1"/>
</dbReference>
<keyword evidence="5" id="KW-1185">Reference proteome</keyword>